<organism evidence="6 7">
    <name type="scientific">Brachybacterium faecium (strain ATCC 43885 / DSM 4810 / JCM 11609 / LMG 19847 / NBRC 14762 / NCIMB 9860 / 6-10)</name>
    <dbReference type="NCBI Taxonomy" id="446465"/>
    <lineage>
        <taxon>Bacteria</taxon>
        <taxon>Bacillati</taxon>
        <taxon>Actinomycetota</taxon>
        <taxon>Actinomycetes</taxon>
        <taxon>Micrococcales</taxon>
        <taxon>Dermabacteraceae</taxon>
        <taxon>Brachybacterium</taxon>
    </lineage>
</organism>
<dbReference type="PRINTS" id="PR00069">
    <property type="entry name" value="ALDKETRDTASE"/>
</dbReference>
<dbReference type="Pfam" id="PF00248">
    <property type="entry name" value="Aldo_ket_red"/>
    <property type="match status" value="1"/>
</dbReference>
<reference evidence="6 7" key="1">
    <citation type="journal article" date="2009" name="Stand. Genomic Sci.">
        <title>Complete genome sequence of Brachybacterium faecium type strain (Schefferle 6-10).</title>
        <authorList>
            <person name="Lapidus A."/>
            <person name="Pukall R."/>
            <person name="Labuttii K."/>
            <person name="Copeland A."/>
            <person name="Del Rio T.G."/>
            <person name="Nolan M."/>
            <person name="Chen F."/>
            <person name="Lucas S."/>
            <person name="Tice H."/>
            <person name="Cheng J.F."/>
            <person name="Bruce D."/>
            <person name="Goodwin L."/>
            <person name="Pitluck S."/>
            <person name="Rohde M."/>
            <person name="Goker M."/>
            <person name="Pati A."/>
            <person name="Ivanova N."/>
            <person name="Mavrommatis K."/>
            <person name="Chen A."/>
            <person name="Palaniappan K."/>
            <person name="D'haeseleer P."/>
            <person name="Chain P."/>
            <person name="Bristow J."/>
            <person name="Eisen J.A."/>
            <person name="Markowitz V."/>
            <person name="Hugenholtz P."/>
            <person name="Kyrpides N.C."/>
            <person name="Klenk H.P."/>
        </authorList>
    </citation>
    <scope>NUCLEOTIDE SEQUENCE [LARGE SCALE GENOMIC DNA]</scope>
    <source>
        <strain evidence="7">ATCC 43885 / DSM 4810 / JCM 11609 / LMG 19847 / NBRC 14762 / NCIMB 9860 / 6-10</strain>
    </source>
</reference>
<dbReference type="KEGG" id="bfa:Bfae_22080"/>
<feature type="domain" description="NADP-dependent oxidoreductase" evidence="5">
    <location>
        <begin position="2"/>
        <end position="121"/>
    </location>
</feature>
<dbReference type="InterPro" id="IPR023210">
    <property type="entry name" value="NADP_OxRdtase_dom"/>
</dbReference>
<dbReference type="PATRIC" id="fig|446465.5.peg.2187"/>
<evidence type="ECO:0000256" key="2">
    <source>
        <dbReference type="ARBA" id="ARBA00022857"/>
    </source>
</evidence>
<dbReference type="OrthoDB" id="9804790at2"/>
<dbReference type="eggNOG" id="COG0656">
    <property type="taxonomic scope" value="Bacteria"/>
</dbReference>
<comment type="similarity">
    <text evidence="1">Belongs to the aldo/keto reductase family.</text>
</comment>
<dbReference type="PANTHER" id="PTHR43827:SF3">
    <property type="entry name" value="NADP-DEPENDENT OXIDOREDUCTASE DOMAIN-CONTAINING PROTEIN"/>
    <property type="match status" value="1"/>
</dbReference>
<dbReference type="PANTHER" id="PTHR43827">
    <property type="entry name" value="2,5-DIKETO-D-GLUCONIC ACID REDUCTASE"/>
    <property type="match status" value="1"/>
</dbReference>
<evidence type="ECO:0000256" key="1">
    <source>
        <dbReference type="ARBA" id="ARBA00007905"/>
    </source>
</evidence>
<dbReference type="InterPro" id="IPR018170">
    <property type="entry name" value="Aldo/ket_reductase_CS"/>
</dbReference>
<keyword evidence="7" id="KW-1185">Reference proteome</keyword>
<gene>
    <name evidence="6" type="ordered locus">Bfae_22080</name>
</gene>
<feature type="region of interest" description="Disordered" evidence="4">
    <location>
        <begin position="134"/>
        <end position="155"/>
    </location>
</feature>
<dbReference type="GO" id="GO:0016616">
    <property type="term" value="F:oxidoreductase activity, acting on the CH-OH group of donors, NAD or NADP as acceptor"/>
    <property type="evidence" value="ECO:0007669"/>
    <property type="project" value="UniProtKB-ARBA"/>
</dbReference>
<name>C7MEK2_BRAFD</name>
<dbReference type="AlphaFoldDB" id="C7MEK2"/>
<dbReference type="InterPro" id="IPR020471">
    <property type="entry name" value="AKR"/>
</dbReference>
<evidence type="ECO:0000313" key="6">
    <source>
        <dbReference type="EMBL" id="ACU86009.1"/>
    </source>
</evidence>
<evidence type="ECO:0000313" key="7">
    <source>
        <dbReference type="Proteomes" id="UP000001919"/>
    </source>
</evidence>
<evidence type="ECO:0000256" key="4">
    <source>
        <dbReference type="SAM" id="MobiDB-lite"/>
    </source>
</evidence>
<keyword evidence="3" id="KW-0560">Oxidoreductase</keyword>
<sequence>MSNFLRSDLEDLLEHAEAVPHVNQLLVHAGNTPRELLDFCEAKGIRVQAYSPIAHGAILENPEVNAMAERYGVSVPQLCIRCTLQLGTVSLPKTANPERMRANAQVNFEISAEDMAALEGLEARDYGEHSAFPVFSGKGGSGGRRPVGPRPTFAP</sequence>
<evidence type="ECO:0000256" key="3">
    <source>
        <dbReference type="ARBA" id="ARBA00023002"/>
    </source>
</evidence>
<keyword evidence="2" id="KW-0521">NADP</keyword>
<dbReference type="EMBL" id="CP001643">
    <property type="protein sequence ID" value="ACU86009.1"/>
    <property type="molecule type" value="Genomic_DNA"/>
</dbReference>
<dbReference type="STRING" id="446465.Bfae_22080"/>
<evidence type="ECO:0000259" key="5">
    <source>
        <dbReference type="Pfam" id="PF00248"/>
    </source>
</evidence>
<accession>C7MEK2</accession>
<proteinExistence type="inferred from homology"/>
<dbReference type="SUPFAM" id="SSF51430">
    <property type="entry name" value="NAD(P)-linked oxidoreductase"/>
    <property type="match status" value="1"/>
</dbReference>
<dbReference type="PROSITE" id="PS00063">
    <property type="entry name" value="ALDOKETO_REDUCTASE_3"/>
    <property type="match status" value="1"/>
</dbReference>
<dbReference type="InterPro" id="IPR036812">
    <property type="entry name" value="NAD(P)_OxRdtase_dom_sf"/>
</dbReference>
<protein>
    <submittedName>
        <fullName evidence="6">Aldo/keto reductase, diketogulonate reductase</fullName>
    </submittedName>
</protein>
<dbReference type="HOGENOM" id="CLU_023205_12_2_11"/>
<dbReference type="Proteomes" id="UP000001919">
    <property type="component" value="Chromosome"/>
</dbReference>
<dbReference type="Gene3D" id="3.20.20.100">
    <property type="entry name" value="NADP-dependent oxidoreductase domain"/>
    <property type="match status" value="1"/>
</dbReference>